<dbReference type="Proteomes" id="UP001302652">
    <property type="component" value="Chromosome 2"/>
</dbReference>
<feature type="signal peptide" evidence="1">
    <location>
        <begin position="1"/>
        <end position="27"/>
    </location>
</feature>
<evidence type="ECO:0000259" key="2">
    <source>
        <dbReference type="Pfam" id="PF06742"/>
    </source>
</evidence>
<dbReference type="InterPro" id="IPR010679">
    <property type="entry name" value="DUF1254"/>
</dbReference>
<dbReference type="RefSeq" id="WP_317018438.1">
    <property type="nucleotide sequence ID" value="NZ_CP136512.1"/>
</dbReference>
<accession>A0ABZ0EIC5</accession>
<name>A0ABZ0EIC5_9BURK</name>
<dbReference type="EMBL" id="CP136512">
    <property type="protein sequence ID" value="WOD15982.1"/>
    <property type="molecule type" value="Genomic_DNA"/>
</dbReference>
<keyword evidence="1" id="KW-0732">Signal</keyword>
<evidence type="ECO:0000256" key="1">
    <source>
        <dbReference type="SAM" id="SignalP"/>
    </source>
</evidence>
<reference evidence="4 5" key="1">
    <citation type="submission" date="2023-10" db="EMBL/GenBank/DDBJ databases">
        <title>Surface-active antibiotics is a multifunctional adaptation for post-fire microbes.</title>
        <authorList>
            <person name="Liu M.D."/>
            <person name="Du Y."/>
            <person name="Koupaei S.K."/>
            <person name="Kim N.R."/>
            <person name="Zhang W."/>
            <person name="Traxler M.F."/>
        </authorList>
    </citation>
    <scope>NUCLEOTIDE SEQUENCE [LARGE SCALE GENOMIC DNA]</scope>
    <source>
        <strain evidence="4 5">F3</strain>
    </source>
</reference>
<organism evidence="4 5">
    <name type="scientific">Paraburkholderia kirstenboschensis</name>
    <dbReference type="NCBI Taxonomy" id="1245436"/>
    <lineage>
        <taxon>Bacteria</taxon>
        <taxon>Pseudomonadati</taxon>
        <taxon>Pseudomonadota</taxon>
        <taxon>Betaproteobacteria</taxon>
        <taxon>Burkholderiales</taxon>
        <taxon>Burkholderiaceae</taxon>
        <taxon>Paraburkholderia</taxon>
    </lineage>
</organism>
<protein>
    <submittedName>
        <fullName evidence="4">DUF1254 domain-containing protein</fullName>
    </submittedName>
</protein>
<dbReference type="Gene3D" id="2.60.120.600">
    <property type="entry name" value="Domain of unknown function DUF1214, C-terminal domain"/>
    <property type="match status" value="1"/>
</dbReference>
<dbReference type="InterPro" id="IPR010621">
    <property type="entry name" value="DUF1214"/>
</dbReference>
<dbReference type="InterPro" id="IPR037049">
    <property type="entry name" value="DUF1214_C_sf"/>
</dbReference>
<dbReference type="SUPFAM" id="SSF160935">
    <property type="entry name" value="VPA0735-like"/>
    <property type="match status" value="1"/>
</dbReference>
<sequence>MNQRMNLLCTVALWTILGAIVPSAAHAGPAVPGVLAVTVDNFERAESDMYFGALAKHGAFGKLFHYRELMPVERQAVVRANRDTLYSVGVFDLDAGPVTITLPDAGNRFRSVAAISEDNYVPMVAYGSGPYTFTRTQIGTRYLLIGVRTLADVRDPADMQAVHALQDGTKVQQATPGKFEVPHWDEASQKRVRDALVTLGATLPDLNGAFGMRGEVSPVRHLIGTAIAMGGNPDKDTVYLNDTPSHNDGNTVNRLRVADVPVDGFWSISVYNEKGFFEPNGQSAYTVNNVVAKKDADGAISVQFGGCDGKVPNCLPITPNWNYMVRMYRPRAEVLDGRWKFPEAQAR</sequence>
<feature type="chain" id="PRO_5045427306" evidence="1">
    <location>
        <begin position="28"/>
        <end position="347"/>
    </location>
</feature>
<dbReference type="Pfam" id="PF06863">
    <property type="entry name" value="DUF1254"/>
    <property type="match status" value="1"/>
</dbReference>
<dbReference type="PANTHER" id="PTHR36509:SF2">
    <property type="entry name" value="BLL3101 PROTEIN"/>
    <property type="match status" value="1"/>
</dbReference>
<evidence type="ECO:0000313" key="4">
    <source>
        <dbReference type="EMBL" id="WOD15982.1"/>
    </source>
</evidence>
<feature type="domain" description="DUF1214" evidence="2">
    <location>
        <begin position="248"/>
        <end position="331"/>
    </location>
</feature>
<feature type="domain" description="DUF1254" evidence="3">
    <location>
        <begin position="62"/>
        <end position="114"/>
    </location>
</feature>
<dbReference type="Pfam" id="PF06742">
    <property type="entry name" value="DUF1214"/>
    <property type="match status" value="1"/>
</dbReference>
<keyword evidence="5" id="KW-1185">Reference proteome</keyword>
<gene>
    <name evidence="4" type="ORF">RW095_22400</name>
</gene>
<proteinExistence type="predicted"/>
<dbReference type="Gene3D" id="2.60.40.1610">
    <property type="entry name" value="Domain of unknown function DUF1254"/>
    <property type="match status" value="1"/>
</dbReference>
<evidence type="ECO:0000313" key="5">
    <source>
        <dbReference type="Proteomes" id="UP001302652"/>
    </source>
</evidence>
<evidence type="ECO:0000259" key="3">
    <source>
        <dbReference type="Pfam" id="PF06863"/>
    </source>
</evidence>
<dbReference type="InterPro" id="IPR037050">
    <property type="entry name" value="DUF1254_sf"/>
</dbReference>
<dbReference type="PANTHER" id="PTHR36509">
    <property type="entry name" value="BLL3101 PROTEIN"/>
    <property type="match status" value="1"/>
</dbReference>